<dbReference type="AlphaFoldDB" id="A0A0B6S1T8"/>
<sequence length="331" mass="34390">MEGKMMKRINMRTGAIAAGVALAAGLAGQMQARAAEPVTVYQAFQSIQYLPLYVAIDKGIFAKNGLDVKKVTASSGAAGVAAVIGGHADFSLQDPMTAVLANLKGASVISVANVVAGVPVWVIAPPEAGVHQPGDLSGKSVAVALPPSTSTYLLQRLVKDQKIDKVALNTVQIGTELAPVSAGRSQAAAVYEPQADTGIAQGYRIVYGFPKAYPGGYAFSTIDTLASTIKDKPKMVAAFVKSMAEAEALIRQSQQTAKDVAKSEFPTLDPKIVEAAVGRLIDQNIYAPTPAISEQAFRNALDLQESIGNIKPGSVTYADAVDNSFAAALGK</sequence>
<feature type="signal peptide" evidence="1">
    <location>
        <begin position="1"/>
        <end position="34"/>
    </location>
</feature>
<keyword evidence="1" id="KW-0732">Signal</keyword>
<evidence type="ECO:0000256" key="1">
    <source>
        <dbReference type="SAM" id="SignalP"/>
    </source>
</evidence>
<feature type="domain" description="SsuA/THI5-like" evidence="2">
    <location>
        <begin position="48"/>
        <end position="254"/>
    </location>
</feature>
<evidence type="ECO:0000313" key="4">
    <source>
        <dbReference type="Proteomes" id="UP000031838"/>
    </source>
</evidence>
<dbReference type="GO" id="GO:0009228">
    <property type="term" value="P:thiamine biosynthetic process"/>
    <property type="evidence" value="ECO:0007669"/>
    <property type="project" value="InterPro"/>
</dbReference>
<dbReference type="PANTHER" id="PTHR31528:SF3">
    <property type="entry name" value="THIAMINE BIOSYNTHESIS PROTEIN HI_0357-RELATED"/>
    <property type="match status" value="1"/>
</dbReference>
<dbReference type="EMBL" id="CP002581">
    <property type="protein sequence ID" value="AJK49638.1"/>
    <property type="molecule type" value="Genomic_DNA"/>
</dbReference>
<accession>A0A0B6S1T8</accession>
<dbReference type="HOGENOM" id="CLU_061540_0_0_4"/>
<dbReference type="Gene3D" id="3.40.190.10">
    <property type="entry name" value="Periplasmic binding protein-like II"/>
    <property type="match status" value="2"/>
</dbReference>
<reference evidence="3 4" key="2">
    <citation type="journal article" date="2016" name="Appl. Microbiol. Biotechnol.">
        <title>Mutations improving production and secretion of extracellular lipase by Burkholderia glumae PG1.</title>
        <authorList>
            <person name="Knapp A."/>
            <person name="Voget S."/>
            <person name="Gao R."/>
            <person name="Zaburannyi N."/>
            <person name="Krysciak D."/>
            <person name="Breuer M."/>
            <person name="Hauer B."/>
            <person name="Streit W.R."/>
            <person name="Muller R."/>
            <person name="Daniel R."/>
            <person name="Jaeger K.E."/>
        </authorList>
    </citation>
    <scope>NUCLEOTIDE SEQUENCE [LARGE SCALE GENOMIC DNA]</scope>
    <source>
        <strain evidence="3 4">PG1</strain>
    </source>
</reference>
<dbReference type="RefSeq" id="WP_319424447.1">
    <property type="nucleotide sequence ID" value="NZ_CP002581.1"/>
</dbReference>
<keyword evidence="4" id="KW-1185">Reference proteome</keyword>
<dbReference type="InterPro" id="IPR027939">
    <property type="entry name" value="NMT1/THI5"/>
</dbReference>
<dbReference type="SUPFAM" id="SSF53850">
    <property type="entry name" value="Periplasmic binding protein-like II"/>
    <property type="match status" value="1"/>
</dbReference>
<name>A0A0B6S1T8_BURPL</name>
<evidence type="ECO:0000259" key="2">
    <source>
        <dbReference type="Pfam" id="PF09084"/>
    </source>
</evidence>
<dbReference type="KEGG" id="bgp:BGL_2c15710"/>
<proteinExistence type="predicted"/>
<dbReference type="InterPro" id="IPR015168">
    <property type="entry name" value="SsuA/THI5"/>
</dbReference>
<protein>
    <recommendedName>
        <fullName evidence="2">SsuA/THI5-like domain-containing protein</fullName>
    </recommendedName>
</protein>
<organism evidence="3 4">
    <name type="scientific">Burkholderia plantarii</name>
    <dbReference type="NCBI Taxonomy" id="41899"/>
    <lineage>
        <taxon>Bacteria</taxon>
        <taxon>Pseudomonadati</taxon>
        <taxon>Pseudomonadota</taxon>
        <taxon>Betaproteobacteria</taxon>
        <taxon>Burkholderiales</taxon>
        <taxon>Burkholderiaceae</taxon>
        <taxon>Burkholderia</taxon>
    </lineage>
</organism>
<dbReference type="Pfam" id="PF09084">
    <property type="entry name" value="NMT1"/>
    <property type="match status" value="1"/>
</dbReference>
<feature type="chain" id="PRO_5002122190" description="SsuA/THI5-like domain-containing protein" evidence="1">
    <location>
        <begin position="35"/>
        <end position="331"/>
    </location>
</feature>
<reference evidence="4" key="1">
    <citation type="submission" date="2011-03" db="EMBL/GenBank/DDBJ databases">
        <authorList>
            <person name="Voget S."/>
            <person name="Streit W.R."/>
            <person name="Jaeger K.E."/>
            <person name="Daniel R."/>
        </authorList>
    </citation>
    <scope>NUCLEOTIDE SEQUENCE [LARGE SCALE GENOMIC DNA]</scope>
    <source>
        <strain evidence="4">PG1</strain>
    </source>
</reference>
<dbReference type="Proteomes" id="UP000031838">
    <property type="component" value="Chromosome 2"/>
</dbReference>
<evidence type="ECO:0000313" key="3">
    <source>
        <dbReference type="EMBL" id="AJK49638.1"/>
    </source>
</evidence>
<gene>
    <name evidence="3" type="ORF">BGL_2c15710</name>
</gene>
<dbReference type="PANTHER" id="PTHR31528">
    <property type="entry name" value="4-AMINO-5-HYDROXYMETHYL-2-METHYLPYRIMIDINE PHOSPHATE SYNTHASE THI11-RELATED"/>
    <property type="match status" value="1"/>
</dbReference>